<keyword evidence="3" id="KW-1185">Reference proteome</keyword>
<accession>A0ABW1FTS4</accession>
<reference evidence="3" key="1">
    <citation type="journal article" date="2019" name="Int. J. Syst. Evol. Microbiol.">
        <title>The Global Catalogue of Microorganisms (GCM) 10K type strain sequencing project: providing services to taxonomists for standard genome sequencing and annotation.</title>
        <authorList>
            <consortium name="The Broad Institute Genomics Platform"/>
            <consortium name="The Broad Institute Genome Sequencing Center for Infectious Disease"/>
            <person name="Wu L."/>
            <person name="Ma J."/>
        </authorList>
    </citation>
    <scope>NUCLEOTIDE SEQUENCE [LARGE SCALE GENOMIC DNA]</scope>
    <source>
        <strain evidence="3">JCM 4816</strain>
    </source>
</reference>
<protein>
    <submittedName>
        <fullName evidence="2">Cyclic nucleotide-binding domain-containing protein</fullName>
    </submittedName>
</protein>
<dbReference type="InterPro" id="IPR000595">
    <property type="entry name" value="cNMP-bd_dom"/>
</dbReference>
<sequence length="152" mass="16590">MQASSSFLGELAPAHAERLQRYAHEVTFAAGRPIFKEGQRADRIWVLHSGRVGLELHVPGRRPAVIEVLSGRQLLGWSWLMPPYRWHLGAVAETNVRADEYDAATVRVLCEEDPLLGRAVALAVAAVVAERLTAARTRLLDLYGPGGSGSGR</sequence>
<dbReference type="InterPro" id="IPR014710">
    <property type="entry name" value="RmlC-like_jellyroll"/>
</dbReference>
<gene>
    <name evidence="2" type="ORF">ACFP3V_01495</name>
</gene>
<evidence type="ECO:0000313" key="2">
    <source>
        <dbReference type="EMBL" id="MFC5905894.1"/>
    </source>
</evidence>
<dbReference type="InterPro" id="IPR018490">
    <property type="entry name" value="cNMP-bd_dom_sf"/>
</dbReference>
<dbReference type="Pfam" id="PF00027">
    <property type="entry name" value="cNMP_binding"/>
    <property type="match status" value="1"/>
</dbReference>
<comment type="caution">
    <text evidence="2">The sequence shown here is derived from an EMBL/GenBank/DDBJ whole genome shotgun (WGS) entry which is preliminary data.</text>
</comment>
<dbReference type="Gene3D" id="2.60.120.10">
    <property type="entry name" value="Jelly Rolls"/>
    <property type="match status" value="1"/>
</dbReference>
<dbReference type="RefSeq" id="WP_380578767.1">
    <property type="nucleotide sequence ID" value="NZ_JBHSQJ010000005.1"/>
</dbReference>
<evidence type="ECO:0000313" key="3">
    <source>
        <dbReference type="Proteomes" id="UP001596174"/>
    </source>
</evidence>
<dbReference type="EMBL" id="JBHSQJ010000005">
    <property type="protein sequence ID" value="MFC5905894.1"/>
    <property type="molecule type" value="Genomic_DNA"/>
</dbReference>
<dbReference type="PROSITE" id="PS50042">
    <property type="entry name" value="CNMP_BINDING_3"/>
    <property type="match status" value="1"/>
</dbReference>
<dbReference type="Proteomes" id="UP001596174">
    <property type="component" value="Unassembled WGS sequence"/>
</dbReference>
<evidence type="ECO:0000259" key="1">
    <source>
        <dbReference type="PROSITE" id="PS50042"/>
    </source>
</evidence>
<proteinExistence type="predicted"/>
<dbReference type="CDD" id="cd00038">
    <property type="entry name" value="CAP_ED"/>
    <property type="match status" value="1"/>
</dbReference>
<feature type="domain" description="Cyclic nucleotide-binding" evidence="1">
    <location>
        <begin position="7"/>
        <end position="76"/>
    </location>
</feature>
<name>A0ABW1FTS4_9ACTN</name>
<organism evidence="2 3">
    <name type="scientific">Streptacidiphilus monticola</name>
    <dbReference type="NCBI Taxonomy" id="2161674"/>
    <lineage>
        <taxon>Bacteria</taxon>
        <taxon>Bacillati</taxon>
        <taxon>Actinomycetota</taxon>
        <taxon>Actinomycetes</taxon>
        <taxon>Kitasatosporales</taxon>
        <taxon>Streptomycetaceae</taxon>
        <taxon>Streptacidiphilus</taxon>
    </lineage>
</organism>
<dbReference type="SUPFAM" id="SSF51206">
    <property type="entry name" value="cAMP-binding domain-like"/>
    <property type="match status" value="1"/>
</dbReference>